<reference evidence="2 3" key="1">
    <citation type="submission" date="2019-12" db="EMBL/GenBank/DDBJ databases">
        <authorList>
            <person name="Huq M.A."/>
        </authorList>
    </citation>
    <scope>NUCLEOTIDE SEQUENCE [LARGE SCALE GENOMIC DNA]</scope>
    <source>
        <strain evidence="2 3">MAH-25</strain>
    </source>
</reference>
<dbReference type="InterPro" id="IPR003692">
    <property type="entry name" value="Hydantoinase_B"/>
</dbReference>
<keyword evidence="3" id="KW-1185">Reference proteome</keyword>
<dbReference type="Proteomes" id="UP000469385">
    <property type="component" value="Unassembled WGS sequence"/>
</dbReference>
<name>A0A6N8IZ09_9BURK</name>
<dbReference type="PANTHER" id="PTHR11365:SF23">
    <property type="entry name" value="HYPOTHETICAL 5-OXOPROLINASE (EUROFUNG)-RELATED"/>
    <property type="match status" value="1"/>
</dbReference>
<accession>A0A6N8IZ09</accession>
<dbReference type="Pfam" id="PF02538">
    <property type="entry name" value="Hydantoinase_B"/>
    <property type="match status" value="1"/>
</dbReference>
<evidence type="ECO:0000259" key="1">
    <source>
        <dbReference type="Pfam" id="PF02538"/>
    </source>
</evidence>
<feature type="domain" description="Hydantoinase B/oxoprolinase" evidence="1">
    <location>
        <begin position="9"/>
        <end position="529"/>
    </location>
</feature>
<evidence type="ECO:0000313" key="3">
    <source>
        <dbReference type="Proteomes" id="UP000469385"/>
    </source>
</evidence>
<dbReference type="GO" id="GO:0017168">
    <property type="term" value="F:5-oxoprolinase (ATP-hydrolyzing) activity"/>
    <property type="evidence" value="ECO:0007669"/>
    <property type="project" value="TreeGrafter"/>
</dbReference>
<proteinExistence type="predicted"/>
<dbReference type="InterPro" id="IPR045079">
    <property type="entry name" value="Oxoprolinase-like"/>
</dbReference>
<dbReference type="GO" id="GO:0005829">
    <property type="term" value="C:cytosol"/>
    <property type="evidence" value="ECO:0007669"/>
    <property type="project" value="TreeGrafter"/>
</dbReference>
<evidence type="ECO:0000313" key="2">
    <source>
        <dbReference type="EMBL" id="MVQ32224.1"/>
    </source>
</evidence>
<sequence>MNARVESLDPITLEVIRNKLEGIANEMQMTLLHSAFSPIVKEGMDCSAAVFTADGQTMAQATAIPIHLATMIPALHAVLHKYPVASMAPGDVYLLNDPYCGGTHLPDITLFVPVYADGRVVAFSVSTVHHQDMGGMAPGSIPTNATEIYQEGLRLPPLKYMDAGRENETLREILRLNIRLSDTFFGDLHAQLAACRVGERRLTELCASYGAADIERGFGLLLDRSEAMTRNALRQLPEGTFHYVDWLDNDGVELDRKVRLEVAVTVRDGTIHFDFTGTDPQLKGPLNCVPSGAQAAAYYAVRALTDASIPTNGGCFRPVTLHLPEGSLVNPVAPAPVNARTATIKRMCGMMVGALAEAVPERVPAASASVSTMLAFGGRRPDGSSFIVSELVAAGTGASQASDGVDCLQTDGSNSMNLPLESLSMDVPVRVLRFGLRPDSGGAGRHRGGLGVVKEYEFLVDGIRFTYRGERHFTQARGSRGGGAGAMARATIHRADGRVEQIPSKTVTELGRGDRLLVETAGGGGFGAPQERPREQVLADLRNGKVSPAAARETYAQTGL</sequence>
<dbReference type="RefSeq" id="WP_157400200.1">
    <property type="nucleotide sequence ID" value="NZ_WSEL01000009.1"/>
</dbReference>
<dbReference type="PANTHER" id="PTHR11365">
    <property type="entry name" value="5-OXOPROLINASE RELATED"/>
    <property type="match status" value="1"/>
</dbReference>
<dbReference type="EMBL" id="WSEL01000009">
    <property type="protein sequence ID" value="MVQ32224.1"/>
    <property type="molecule type" value="Genomic_DNA"/>
</dbReference>
<protein>
    <submittedName>
        <fullName evidence="2">Hydantoinase B/oxoprolinase family protein</fullName>
    </submittedName>
</protein>
<dbReference type="GO" id="GO:0006749">
    <property type="term" value="P:glutathione metabolic process"/>
    <property type="evidence" value="ECO:0007669"/>
    <property type="project" value="TreeGrafter"/>
</dbReference>
<dbReference type="AlphaFoldDB" id="A0A6N8IZ09"/>
<comment type="caution">
    <text evidence="2">The sequence shown here is derived from an EMBL/GenBank/DDBJ whole genome shotgun (WGS) entry which is preliminary data.</text>
</comment>
<gene>
    <name evidence="2" type="ORF">GON04_22405</name>
</gene>
<organism evidence="2 3">
    <name type="scientific">Ramlibacter pinisoli</name>
    <dbReference type="NCBI Taxonomy" id="2682844"/>
    <lineage>
        <taxon>Bacteria</taxon>
        <taxon>Pseudomonadati</taxon>
        <taxon>Pseudomonadota</taxon>
        <taxon>Betaproteobacteria</taxon>
        <taxon>Burkholderiales</taxon>
        <taxon>Comamonadaceae</taxon>
        <taxon>Ramlibacter</taxon>
    </lineage>
</organism>